<name>A0A0B2QG83_GLYSO</name>
<accession>A0A0B2QG83</accession>
<keyword evidence="1" id="KW-0175">Coiled coil</keyword>
<gene>
    <name evidence="2" type="ORF">glysoja_033244</name>
</gene>
<proteinExistence type="predicted"/>
<evidence type="ECO:0000313" key="2">
    <source>
        <dbReference type="EMBL" id="KHN20556.1"/>
    </source>
</evidence>
<protein>
    <submittedName>
        <fullName evidence="2">Uncharacterized protein</fullName>
    </submittedName>
</protein>
<reference evidence="2" key="1">
    <citation type="submission" date="2014-07" db="EMBL/GenBank/DDBJ databases">
        <title>Identification of a novel salt tolerance gene in wild soybean by whole-genome sequencing.</title>
        <authorList>
            <person name="Lam H.-M."/>
            <person name="Qi X."/>
            <person name="Li M.-W."/>
            <person name="Liu X."/>
            <person name="Xie M."/>
            <person name="Ni M."/>
            <person name="Xu X."/>
        </authorList>
    </citation>
    <scope>NUCLEOTIDE SEQUENCE [LARGE SCALE GENOMIC DNA]</scope>
    <source>
        <tissue evidence="2">Root</tissue>
    </source>
</reference>
<feature type="coiled-coil region" evidence="1">
    <location>
        <begin position="1"/>
        <end position="28"/>
    </location>
</feature>
<organism evidence="2">
    <name type="scientific">Glycine soja</name>
    <name type="common">Wild soybean</name>
    <dbReference type="NCBI Taxonomy" id="3848"/>
    <lineage>
        <taxon>Eukaryota</taxon>
        <taxon>Viridiplantae</taxon>
        <taxon>Streptophyta</taxon>
        <taxon>Embryophyta</taxon>
        <taxon>Tracheophyta</taxon>
        <taxon>Spermatophyta</taxon>
        <taxon>Magnoliopsida</taxon>
        <taxon>eudicotyledons</taxon>
        <taxon>Gunneridae</taxon>
        <taxon>Pentapetalae</taxon>
        <taxon>rosids</taxon>
        <taxon>fabids</taxon>
        <taxon>Fabales</taxon>
        <taxon>Fabaceae</taxon>
        <taxon>Papilionoideae</taxon>
        <taxon>50 kb inversion clade</taxon>
        <taxon>NPAAA clade</taxon>
        <taxon>indigoferoid/millettioid clade</taxon>
        <taxon>Phaseoleae</taxon>
        <taxon>Glycine</taxon>
        <taxon>Glycine subgen. Soja</taxon>
    </lineage>
</organism>
<evidence type="ECO:0000256" key="1">
    <source>
        <dbReference type="SAM" id="Coils"/>
    </source>
</evidence>
<sequence length="79" mass="9042">MDEKDKKIQELTAELRHKKRLCATYQEQLTSFMKIVEEHNEKLSAKIHHKSFCTRHSSASFGVLTLSFQASGSICMSIV</sequence>
<dbReference type="AlphaFoldDB" id="A0A0B2QG83"/>
<dbReference type="EMBL" id="KN658421">
    <property type="protein sequence ID" value="KHN20556.1"/>
    <property type="molecule type" value="Genomic_DNA"/>
</dbReference>
<dbReference type="Proteomes" id="UP000053555">
    <property type="component" value="Unassembled WGS sequence"/>
</dbReference>